<evidence type="ECO:0000313" key="3">
    <source>
        <dbReference type="Proteomes" id="UP001497472"/>
    </source>
</evidence>
<dbReference type="EMBL" id="CAVLEF010000283">
    <property type="protein sequence ID" value="CAK1556151.1"/>
    <property type="molecule type" value="Genomic_DNA"/>
</dbReference>
<gene>
    <name evidence="2" type="ORF">LNINA_LOCUS14918</name>
</gene>
<reference evidence="2 3" key="1">
    <citation type="submission" date="2023-11" db="EMBL/GenBank/DDBJ databases">
        <authorList>
            <person name="Okamura Y."/>
        </authorList>
    </citation>
    <scope>NUCLEOTIDE SEQUENCE [LARGE SCALE GENOMIC DNA]</scope>
</reference>
<protein>
    <submittedName>
        <fullName evidence="2">Uncharacterized protein</fullName>
    </submittedName>
</protein>
<evidence type="ECO:0000313" key="2">
    <source>
        <dbReference type="EMBL" id="CAK1556151.1"/>
    </source>
</evidence>
<name>A0AAV1K6B7_9NEOP</name>
<feature type="region of interest" description="Disordered" evidence="1">
    <location>
        <begin position="1"/>
        <end position="21"/>
    </location>
</feature>
<feature type="compositionally biased region" description="Polar residues" evidence="1">
    <location>
        <begin position="1"/>
        <end position="12"/>
    </location>
</feature>
<proteinExistence type="predicted"/>
<comment type="caution">
    <text evidence="2">The sequence shown here is derived from an EMBL/GenBank/DDBJ whole genome shotgun (WGS) entry which is preliminary data.</text>
</comment>
<sequence length="117" mass="12830">MSPSGAESSSGGRKSRDVGNRVLQRTAPVSKLSWNFKLDESLKCKWFSFIPHPLGLPTPSIARLEATGIPTHAHTFITAYVVAPAMEDPSTYKHPLIGILFCIQSGGGVEISWSWYR</sequence>
<dbReference type="Proteomes" id="UP001497472">
    <property type="component" value="Unassembled WGS sequence"/>
</dbReference>
<organism evidence="2 3">
    <name type="scientific">Leptosia nina</name>
    <dbReference type="NCBI Taxonomy" id="320188"/>
    <lineage>
        <taxon>Eukaryota</taxon>
        <taxon>Metazoa</taxon>
        <taxon>Ecdysozoa</taxon>
        <taxon>Arthropoda</taxon>
        <taxon>Hexapoda</taxon>
        <taxon>Insecta</taxon>
        <taxon>Pterygota</taxon>
        <taxon>Neoptera</taxon>
        <taxon>Endopterygota</taxon>
        <taxon>Lepidoptera</taxon>
        <taxon>Glossata</taxon>
        <taxon>Ditrysia</taxon>
        <taxon>Papilionoidea</taxon>
        <taxon>Pieridae</taxon>
        <taxon>Pierinae</taxon>
        <taxon>Leptosia</taxon>
    </lineage>
</organism>
<keyword evidence="3" id="KW-1185">Reference proteome</keyword>
<dbReference type="AlphaFoldDB" id="A0AAV1K6B7"/>
<accession>A0AAV1K6B7</accession>
<evidence type="ECO:0000256" key="1">
    <source>
        <dbReference type="SAM" id="MobiDB-lite"/>
    </source>
</evidence>